<dbReference type="InterPro" id="IPR038610">
    <property type="entry name" value="FliK-like_C_sf"/>
</dbReference>
<evidence type="ECO:0000256" key="1">
    <source>
        <dbReference type="SAM" id="MobiDB-lite"/>
    </source>
</evidence>
<feature type="region of interest" description="Disordered" evidence="1">
    <location>
        <begin position="265"/>
        <end position="291"/>
    </location>
</feature>
<comment type="caution">
    <text evidence="3">The sequence shown here is derived from an EMBL/GenBank/DDBJ whole genome shotgun (WGS) entry which is preliminary data.</text>
</comment>
<feature type="region of interest" description="Disordered" evidence="1">
    <location>
        <begin position="1"/>
        <end position="142"/>
    </location>
</feature>
<proteinExistence type="predicted"/>
<feature type="compositionally biased region" description="Polar residues" evidence="1">
    <location>
        <begin position="265"/>
        <end position="282"/>
    </location>
</feature>
<dbReference type="Proteomes" id="UP000249130">
    <property type="component" value="Unassembled WGS sequence"/>
</dbReference>
<dbReference type="AlphaFoldDB" id="A0A327KJQ4"/>
<protein>
    <recommendedName>
        <fullName evidence="2">Flagellar hook-length control protein-like C-terminal domain-containing protein</fullName>
    </recommendedName>
</protein>
<dbReference type="Gene3D" id="3.30.750.140">
    <property type="match status" value="1"/>
</dbReference>
<sequence>AAAAAGDAEKAAGGSVPTILPVDGPVDAGAAAGTTGTAPADAGGASTTGADATKKAGHESRSIAAQAAESLGTTAADAAAAQTAAPPVEAPETASAKGEPKHVAAEKVGGTSGTAEAGPKTSEARADAPAAPSASAAPAQPTGALQGMVRTEGLTITSTTATGPTQAAGSRSEASNPVTLAGVPVEITSQAKAGKHSFDIRLDPPDMGRIRVQLDVDANGTVVPHITADRADTLDLLRRDAGQLERALQDAGLKTDQGAMQFSLRDQSTGQQQADQDSSGRSARSGFREGAAETGVVELTATYGRLLGRDRGIDIRV</sequence>
<dbReference type="RefSeq" id="WP_210208699.1">
    <property type="nucleotide sequence ID" value="NZ_NPEX01000542.1"/>
</dbReference>
<name>A0A327KJQ4_9BRAD</name>
<dbReference type="Pfam" id="PF02120">
    <property type="entry name" value="Flg_hook"/>
    <property type="match status" value="1"/>
</dbReference>
<gene>
    <name evidence="3" type="ORF">CH341_30845</name>
</gene>
<keyword evidence="4" id="KW-1185">Reference proteome</keyword>
<feature type="non-terminal residue" evidence="3">
    <location>
        <position position="1"/>
    </location>
</feature>
<dbReference type="CDD" id="cd17470">
    <property type="entry name" value="T3SS_Flik_C"/>
    <property type="match status" value="1"/>
</dbReference>
<organism evidence="3 4">
    <name type="scientific">Rhodoplanes roseus</name>
    <dbReference type="NCBI Taxonomy" id="29409"/>
    <lineage>
        <taxon>Bacteria</taxon>
        <taxon>Pseudomonadati</taxon>
        <taxon>Pseudomonadota</taxon>
        <taxon>Alphaproteobacteria</taxon>
        <taxon>Hyphomicrobiales</taxon>
        <taxon>Nitrobacteraceae</taxon>
        <taxon>Rhodoplanes</taxon>
    </lineage>
</organism>
<reference evidence="3 4" key="1">
    <citation type="submission" date="2017-07" db="EMBL/GenBank/DDBJ databases">
        <title>Draft Genome Sequences of Select Purple Nonsulfur Bacteria.</title>
        <authorList>
            <person name="Lasarre B."/>
            <person name="Mckinlay J.B."/>
        </authorList>
    </citation>
    <scope>NUCLEOTIDE SEQUENCE [LARGE SCALE GENOMIC DNA]</scope>
    <source>
        <strain evidence="3 4">DSM 5909</strain>
    </source>
</reference>
<evidence type="ECO:0000313" key="3">
    <source>
        <dbReference type="EMBL" id="RAI35528.1"/>
    </source>
</evidence>
<dbReference type="InterPro" id="IPR021136">
    <property type="entry name" value="Flagellar_hook_control-like_C"/>
</dbReference>
<dbReference type="EMBL" id="NPEX01000542">
    <property type="protein sequence ID" value="RAI35528.1"/>
    <property type="molecule type" value="Genomic_DNA"/>
</dbReference>
<feature type="compositionally biased region" description="Low complexity" evidence="1">
    <location>
        <begin position="67"/>
        <end position="96"/>
    </location>
</feature>
<feature type="compositionally biased region" description="Low complexity" evidence="1">
    <location>
        <begin position="22"/>
        <end position="51"/>
    </location>
</feature>
<feature type="compositionally biased region" description="Low complexity" evidence="1">
    <location>
        <begin position="127"/>
        <end position="139"/>
    </location>
</feature>
<feature type="domain" description="Flagellar hook-length control protein-like C-terminal" evidence="2">
    <location>
        <begin position="188"/>
        <end position="269"/>
    </location>
</feature>
<accession>A0A327KJQ4</accession>
<feature type="compositionally biased region" description="Basic and acidic residues" evidence="1">
    <location>
        <begin position="52"/>
        <end position="61"/>
    </location>
</feature>
<evidence type="ECO:0000313" key="4">
    <source>
        <dbReference type="Proteomes" id="UP000249130"/>
    </source>
</evidence>
<evidence type="ECO:0000259" key="2">
    <source>
        <dbReference type="Pfam" id="PF02120"/>
    </source>
</evidence>
<feature type="compositionally biased region" description="Low complexity" evidence="1">
    <location>
        <begin position="1"/>
        <end position="14"/>
    </location>
</feature>